<dbReference type="AlphaFoldDB" id="A0A8R7Q316"/>
<organism evidence="1 2">
    <name type="scientific">Triticum urartu</name>
    <name type="common">Red wild einkorn</name>
    <name type="synonym">Crithodium urartu</name>
    <dbReference type="NCBI Taxonomy" id="4572"/>
    <lineage>
        <taxon>Eukaryota</taxon>
        <taxon>Viridiplantae</taxon>
        <taxon>Streptophyta</taxon>
        <taxon>Embryophyta</taxon>
        <taxon>Tracheophyta</taxon>
        <taxon>Spermatophyta</taxon>
        <taxon>Magnoliopsida</taxon>
        <taxon>Liliopsida</taxon>
        <taxon>Poales</taxon>
        <taxon>Poaceae</taxon>
        <taxon>BOP clade</taxon>
        <taxon>Pooideae</taxon>
        <taxon>Triticodae</taxon>
        <taxon>Triticeae</taxon>
        <taxon>Triticinae</taxon>
        <taxon>Triticum</taxon>
    </lineage>
</organism>
<evidence type="ECO:0000313" key="2">
    <source>
        <dbReference type="Proteomes" id="UP000015106"/>
    </source>
</evidence>
<accession>A0A8R7Q316</accession>
<evidence type="ECO:0000313" key="1">
    <source>
        <dbReference type="EnsemblPlants" id="TuG1812G0400001930.01.T01"/>
    </source>
</evidence>
<dbReference type="Gramene" id="TuG1812G0400001930.01.T01">
    <property type="protein sequence ID" value="TuG1812G0400001930.01.T01"/>
    <property type="gene ID" value="TuG1812G0400001930.01"/>
</dbReference>
<name>A0A8R7Q316_TRIUA</name>
<proteinExistence type="predicted"/>
<dbReference type="EnsemblPlants" id="TuG1812G0400001930.01.T02">
    <property type="protein sequence ID" value="TuG1812G0400001930.01.T02"/>
    <property type="gene ID" value="TuG1812G0400001930.01"/>
</dbReference>
<sequence>MYLDVSFIGSRYIMQHDVLPTSQNKCCRVSSTKFYYVRDTYFGTEGVCAFCESKVNFFNKLLKKADGSRLLVASYTPCPRNQ</sequence>
<reference evidence="1" key="3">
    <citation type="submission" date="2022-06" db="UniProtKB">
        <authorList>
            <consortium name="EnsemblPlants"/>
        </authorList>
    </citation>
    <scope>IDENTIFICATION</scope>
</reference>
<reference evidence="2" key="1">
    <citation type="journal article" date="2013" name="Nature">
        <title>Draft genome of the wheat A-genome progenitor Triticum urartu.</title>
        <authorList>
            <person name="Ling H.Q."/>
            <person name="Zhao S."/>
            <person name="Liu D."/>
            <person name="Wang J."/>
            <person name="Sun H."/>
            <person name="Zhang C."/>
            <person name="Fan H."/>
            <person name="Li D."/>
            <person name="Dong L."/>
            <person name="Tao Y."/>
            <person name="Gao C."/>
            <person name="Wu H."/>
            <person name="Li Y."/>
            <person name="Cui Y."/>
            <person name="Guo X."/>
            <person name="Zheng S."/>
            <person name="Wang B."/>
            <person name="Yu K."/>
            <person name="Liang Q."/>
            <person name="Yang W."/>
            <person name="Lou X."/>
            <person name="Chen J."/>
            <person name="Feng M."/>
            <person name="Jian J."/>
            <person name="Zhang X."/>
            <person name="Luo G."/>
            <person name="Jiang Y."/>
            <person name="Liu J."/>
            <person name="Wang Z."/>
            <person name="Sha Y."/>
            <person name="Zhang B."/>
            <person name="Wu H."/>
            <person name="Tang D."/>
            <person name="Shen Q."/>
            <person name="Xue P."/>
            <person name="Zou S."/>
            <person name="Wang X."/>
            <person name="Liu X."/>
            <person name="Wang F."/>
            <person name="Yang Y."/>
            <person name="An X."/>
            <person name="Dong Z."/>
            <person name="Zhang K."/>
            <person name="Zhang X."/>
            <person name="Luo M.C."/>
            <person name="Dvorak J."/>
            <person name="Tong Y."/>
            <person name="Wang J."/>
            <person name="Yang H."/>
            <person name="Li Z."/>
            <person name="Wang D."/>
            <person name="Zhang A."/>
            <person name="Wang J."/>
        </authorList>
    </citation>
    <scope>NUCLEOTIDE SEQUENCE</scope>
    <source>
        <strain evidence="2">cv. G1812</strain>
    </source>
</reference>
<dbReference type="Proteomes" id="UP000015106">
    <property type="component" value="Chromosome 4"/>
</dbReference>
<keyword evidence="2" id="KW-1185">Reference proteome</keyword>
<protein>
    <submittedName>
        <fullName evidence="1">Uncharacterized protein</fullName>
    </submittedName>
</protein>
<dbReference type="Gramene" id="TuG1812G0400001930.01.T02">
    <property type="protein sequence ID" value="TuG1812G0400001930.01.T02"/>
    <property type="gene ID" value="TuG1812G0400001930.01"/>
</dbReference>
<reference evidence="1" key="2">
    <citation type="submission" date="2018-03" db="EMBL/GenBank/DDBJ databases">
        <title>The Triticum urartu genome reveals the dynamic nature of wheat genome evolution.</title>
        <authorList>
            <person name="Ling H."/>
            <person name="Ma B."/>
            <person name="Shi X."/>
            <person name="Liu H."/>
            <person name="Dong L."/>
            <person name="Sun H."/>
            <person name="Cao Y."/>
            <person name="Gao Q."/>
            <person name="Zheng S."/>
            <person name="Li Y."/>
            <person name="Yu Y."/>
            <person name="Du H."/>
            <person name="Qi M."/>
            <person name="Li Y."/>
            <person name="Yu H."/>
            <person name="Cui Y."/>
            <person name="Wang N."/>
            <person name="Chen C."/>
            <person name="Wu H."/>
            <person name="Zhao Y."/>
            <person name="Zhang J."/>
            <person name="Li Y."/>
            <person name="Zhou W."/>
            <person name="Zhang B."/>
            <person name="Hu W."/>
            <person name="Eijk M."/>
            <person name="Tang J."/>
            <person name="Witsenboer H."/>
            <person name="Zhao S."/>
            <person name="Li Z."/>
            <person name="Zhang A."/>
            <person name="Wang D."/>
            <person name="Liang C."/>
        </authorList>
    </citation>
    <scope>NUCLEOTIDE SEQUENCE [LARGE SCALE GENOMIC DNA]</scope>
    <source>
        <strain evidence="1">cv. G1812</strain>
    </source>
</reference>
<dbReference type="EnsemblPlants" id="TuG1812G0400001930.01.T01">
    <property type="protein sequence ID" value="TuG1812G0400001930.01.T01"/>
    <property type="gene ID" value="TuG1812G0400001930.01"/>
</dbReference>